<feature type="compositionally biased region" description="Basic and acidic residues" evidence="1">
    <location>
        <begin position="1"/>
        <end position="10"/>
    </location>
</feature>
<keyword evidence="3" id="KW-1185">Reference proteome</keyword>
<evidence type="ECO:0000256" key="1">
    <source>
        <dbReference type="SAM" id="MobiDB-lite"/>
    </source>
</evidence>
<feature type="region of interest" description="Disordered" evidence="1">
    <location>
        <begin position="1"/>
        <end position="20"/>
    </location>
</feature>
<organism evidence="2 3">
    <name type="scientific">Flavobacterium arundinis</name>
    <dbReference type="NCBI Taxonomy" id="3139143"/>
    <lineage>
        <taxon>Bacteria</taxon>
        <taxon>Pseudomonadati</taxon>
        <taxon>Bacteroidota</taxon>
        <taxon>Flavobacteriia</taxon>
        <taxon>Flavobacteriales</taxon>
        <taxon>Flavobacteriaceae</taxon>
        <taxon>Flavobacterium</taxon>
    </lineage>
</organism>
<comment type="caution">
    <text evidence="2">The sequence shown here is derived from an EMBL/GenBank/DDBJ whole genome shotgun (WGS) entry which is preliminary data.</text>
</comment>
<dbReference type="EMBL" id="JBBYHR010000003">
    <property type="protein sequence ID" value="MEL1243871.1"/>
    <property type="molecule type" value="Genomic_DNA"/>
</dbReference>
<accession>A0ABU9HUP5</accession>
<evidence type="ECO:0000313" key="2">
    <source>
        <dbReference type="EMBL" id="MEL1243871.1"/>
    </source>
</evidence>
<evidence type="ECO:0000313" key="3">
    <source>
        <dbReference type="Proteomes" id="UP001464555"/>
    </source>
</evidence>
<dbReference type="InterPro" id="IPR021823">
    <property type="entry name" value="DUF3408"/>
</dbReference>
<reference evidence="2 3" key="1">
    <citation type="submission" date="2024-04" db="EMBL/GenBank/DDBJ databases">
        <title>Flavobacterium sp. DGU11 16S ribosomal RNA gene Genome sequencing and assembly.</title>
        <authorList>
            <person name="Park S."/>
        </authorList>
    </citation>
    <scope>NUCLEOTIDE SEQUENCE [LARGE SCALE GENOMIC DNA]</scope>
    <source>
        <strain evidence="2 3">DGU11</strain>
    </source>
</reference>
<dbReference type="RefSeq" id="WP_341696188.1">
    <property type="nucleotide sequence ID" value="NZ_JBBYHR010000003.1"/>
</dbReference>
<name>A0ABU9HUP5_9FLAO</name>
<dbReference type="Proteomes" id="UP001464555">
    <property type="component" value="Unassembled WGS sequence"/>
</dbReference>
<feature type="region of interest" description="Disordered" evidence="1">
    <location>
        <begin position="25"/>
        <end position="63"/>
    </location>
</feature>
<proteinExistence type="predicted"/>
<gene>
    <name evidence="2" type="ORF">AAEO56_06315</name>
</gene>
<protein>
    <submittedName>
        <fullName evidence="2">DUF3408 domain-containing protein</fullName>
    </submittedName>
</protein>
<dbReference type="Pfam" id="PF11888">
    <property type="entry name" value="DUF3408"/>
    <property type="match status" value="1"/>
</dbReference>
<sequence length="136" mass="15843">MEKDDRKKSNSGEIDEQYLMSMMAGGVRKEGLEPKAAPNGQNPTKEPSVSKEKKQRKNTTEDYESLFLRNTEGNARLGKSVYIRQDFHERLTRIVQVIGEDKVSLYSYLENLLEYHFKEFGDEIKKSFDDKYKPIL</sequence>